<dbReference type="KEGG" id="ster:AOA14_04345"/>
<dbReference type="RefSeq" id="WP_062900913.1">
    <property type="nucleotide sequence ID" value="NZ_CP013342.1"/>
</dbReference>
<dbReference type="AlphaFoldDB" id="A0A142VVT3"/>
<evidence type="ECO:0000313" key="2">
    <source>
        <dbReference type="Proteomes" id="UP000076234"/>
    </source>
</evidence>
<evidence type="ECO:0000313" key="1">
    <source>
        <dbReference type="EMBL" id="AMU93832.1"/>
    </source>
</evidence>
<accession>A0A142VVT3</accession>
<organism evidence="1 2">
    <name type="scientific">Sphingopyxis terrae subsp. terrae NBRC 15098</name>
    <dbReference type="NCBI Taxonomy" id="1219058"/>
    <lineage>
        <taxon>Bacteria</taxon>
        <taxon>Pseudomonadati</taxon>
        <taxon>Pseudomonadota</taxon>
        <taxon>Alphaproteobacteria</taxon>
        <taxon>Sphingomonadales</taxon>
        <taxon>Sphingomonadaceae</taxon>
        <taxon>Sphingopyxis</taxon>
    </lineage>
</organism>
<gene>
    <name evidence="1" type="ORF">AOA14_04345</name>
</gene>
<protein>
    <submittedName>
        <fullName evidence="1">Uncharacterized protein</fullName>
    </submittedName>
</protein>
<proteinExistence type="predicted"/>
<sequence>MTVAKVERDERVVKKKNSEITVHNHVRGEQMVDWMSTPWGNLEISRLRPFCIRLQAEHGRIMLCDQHRAPIS</sequence>
<reference evidence="1 2" key="2">
    <citation type="journal article" date="2016" name="Genome Announc.">
        <title>Complete Genome Sequence of Sphingopyxis terrae Strain 203-1 (NBRC 111660), a Polyethylene Glycol Degrader.</title>
        <authorList>
            <person name="Ohtsubo Y."/>
            <person name="Nonoyama S."/>
            <person name="Nagata Y."/>
            <person name="Numata M."/>
            <person name="Tsuchikane K."/>
            <person name="Hosoyama A."/>
            <person name="Yamazoe A."/>
            <person name="Tsuda M."/>
            <person name="Fujita N."/>
            <person name="Kawai F."/>
        </authorList>
    </citation>
    <scope>NUCLEOTIDE SEQUENCE [LARGE SCALE GENOMIC DNA]</scope>
    <source>
        <strain evidence="1 2">203-1</strain>
    </source>
</reference>
<dbReference type="Proteomes" id="UP000076234">
    <property type="component" value="Chromosome"/>
</dbReference>
<reference evidence="2" key="1">
    <citation type="submission" date="2015-11" db="EMBL/GenBank/DDBJ databases">
        <title>Complete genome sequence of a polyethylene glycol-degrading strain Sphingopyxis terrae strain 203-1 (NBRC 15098).</title>
        <authorList>
            <person name="Yoshiyuki O."/>
            <person name="Shouta N."/>
            <person name="Nagata Y."/>
            <person name="Numata M."/>
            <person name="Tsuchikane K."/>
            <person name="Hosoyama A."/>
            <person name="Yamazoe A."/>
            <person name="Tsuda M."/>
            <person name="Fujita N."/>
            <person name="Kawai F."/>
        </authorList>
    </citation>
    <scope>NUCLEOTIDE SEQUENCE [LARGE SCALE GENOMIC DNA]</scope>
    <source>
        <strain evidence="2">203-1</strain>
    </source>
</reference>
<name>A0A142VVT3_9SPHN</name>
<dbReference type="EMBL" id="CP013342">
    <property type="protein sequence ID" value="AMU93832.1"/>
    <property type="molecule type" value="Genomic_DNA"/>
</dbReference>